<dbReference type="PROSITE" id="PS50109">
    <property type="entry name" value="HIS_KIN"/>
    <property type="match status" value="1"/>
</dbReference>
<keyword evidence="4 13" id="KW-0597">Phosphoprotein</keyword>
<keyword evidence="9" id="KW-0067">ATP-binding</keyword>
<evidence type="ECO:0000256" key="5">
    <source>
        <dbReference type="ARBA" id="ARBA00022679"/>
    </source>
</evidence>
<evidence type="ECO:0000259" key="17">
    <source>
        <dbReference type="PROSITE" id="PS50885"/>
    </source>
</evidence>
<dbReference type="InterPro" id="IPR001789">
    <property type="entry name" value="Sig_transdc_resp-reg_receiver"/>
</dbReference>
<evidence type="ECO:0000313" key="19">
    <source>
        <dbReference type="Proteomes" id="UP000283734"/>
    </source>
</evidence>
<dbReference type="GO" id="GO:0005524">
    <property type="term" value="F:ATP binding"/>
    <property type="evidence" value="ECO:0007669"/>
    <property type="project" value="UniProtKB-KW"/>
</dbReference>
<feature type="domain" description="Histidine kinase" evidence="15">
    <location>
        <begin position="325"/>
        <end position="543"/>
    </location>
</feature>
<evidence type="ECO:0000256" key="14">
    <source>
        <dbReference type="SAM" id="Phobius"/>
    </source>
</evidence>
<dbReference type="InterPro" id="IPR003660">
    <property type="entry name" value="HAMP_dom"/>
</dbReference>
<evidence type="ECO:0000256" key="7">
    <source>
        <dbReference type="ARBA" id="ARBA00022741"/>
    </source>
</evidence>
<dbReference type="Gene3D" id="1.10.287.130">
    <property type="match status" value="1"/>
</dbReference>
<dbReference type="GO" id="GO:0016020">
    <property type="term" value="C:membrane"/>
    <property type="evidence" value="ECO:0007669"/>
    <property type="project" value="UniProtKB-SubCell"/>
</dbReference>
<evidence type="ECO:0000259" key="16">
    <source>
        <dbReference type="PROSITE" id="PS50110"/>
    </source>
</evidence>
<evidence type="ECO:0000256" key="1">
    <source>
        <dbReference type="ARBA" id="ARBA00000085"/>
    </source>
</evidence>
<keyword evidence="12 14" id="KW-0472">Membrane</keyword>
<dbReference type="AlphaFoldDB" id="A0A418Y2C8"/>
<evidence type="ECO:0000256" key="6">
    <source>
        <dbReference type="ARBA" id="ARBA00022692"/>
    </source>
</evidence>
<dbReference type="EC" id="2.7.13.3" evidence="3"/>
<dbReference type="CDD" id="cd17546">
    <property type="entry name" value="REC_hyHK_CKI1_RcsC-like"/>
    <property type="match status" value="1"/>
</dbReference>
<comment type="caution">
    <text evidence="18">The sequence shown here is derived from an EMBL/GenBank/DDBJ whole genome shotgun (WGS) entry which is preliminary data.</text>
</comment>
<evidence type="ECO:0000256" key="8">
    <source>
        <dbReference type="ARBA" id="ARBA00022777"/>
    </source>
</evidence>
<dbReference type="InterPro" id="IPR036890">
    <property type="entry name" value="HATPase_C_sf"/>
</dbReference>
<accession>A0A418Y2C8</accession>
<dbReference type="InterPro" id="IPR003661">
    <property type="entry name" value="HisK_dim/P_dom"/>
</dbReference>
<dbReference type="PROSITE" id="PS50110">
    <property type="entry name" value="RESPONSE_REGULATORY"/>
    <property type="match status" value="1"/>
</dbReference>
<evidence type="ECO:0000256" key="2">
    <source>
        <dbReference type="ARBA" id="ARBA00004370"/>
    </source>
</evidence>
<dbReference type="PROSITE" id="PS50885">
    <property type="entry name" value="HAMP"/>
    <property type="match status" value="1"/>
</dbReference>
<proteinExistence type="predicted"/>
<dbReference type="PRINTS" id="PR00344">
    <property type="entry name" value="BCTRLSENSOR"/>
</dbReference>
<keyword evidence="6 14" id="KW-0812">Transmembrane</keyword>
<reference evidence="18 19" key="1">
    <citation type="submission" date="2018-09" db="EMBL/GenBank/DDBJ databases">
        <title>Alcanivorax profundi sp. nov., isolated from 1000 m-depth seawater of the Mariana Trench.</title>
        <authorList>
            <person name="Liu J."/>
        </authorList>
    </citation>
    <scope>NUCLEOTIDE SEQUENCE [LARGE SCALE GENOMIC DNA]</scope>
    <source>
        <strain evidence="18 19">MTEO17</strain>
    </source>
</reference>
<dbReference type="SMART" id="SM00388">
    <property type="entry name" value="HisKA"/>
    <property type="match status" value="1"/>
</dbReference>
<keyword evidence="7" id="KW-0547">Nucleotide-binding</keyword>
<evidence type="ECO:0000313" key="18">
    <source>
        <dbReference type="EMBL" id="RJG19689.1"/>
    </source>
</evidence>
<dbReference type="InterPro" id="IPR036097">
    <property type="entry name" value="HisK_dim/P_sf"/>
</dbReference>
<dbReference type="Gene3D" id="3.40.50.2300">
    <property type="match status" value="1"/>
</dbReference>
<dbReference type="GO" id="GO:0000155">
    <property type="term" value="F:phosphorelay sensor kinase activity"/>
    <property type="evidence" value="ECO:0007669"/>
    <property type="project" value="InterPro"/>
</dbReference>
<sequence>MTLRARIRWLLILSTAACVCVALLALARVNHSLLESMLESSAERELSVVESAFLDQLSVLRIRAEDWSRQPDSPPGNLGGVGQLDLMLSLDGGRLGSALGVEEPALPVFERLADRFEAEGCAPIWGVVRVNGRPLLFSTAVEQNCQAYLLGIWIDGYWLEYLSDRVGHALYVRELSQEGGVERGLFSDAEGLLRGRFPIPDFFDGQPLEIVVELPSDVQGLKSTVILLMALILSILAAMTVAGVYWRIQGLLFGRLGSVHNAVRSIARGGTLDQRVPVLGNDEIGELAEDFNAMVDSIDHAQNQLASARRQAEAASKTKSQFLANMSHEIRTPMTAILGYAELLREGRGSDADRQHYLNIIQHNGDALLALINNVLDLSRIEAGQLDREESVFSVIELLQEVVESFRLRAVEKGIELALEMDGTMPAALNGDVFRLRQIVVNLVGNAVKFTEQGTIRIRVVWQRPDQRLSIRVEDTGIGITESQLQSIFQPFTQADVSHTRRYTGSGLGLSIARELARAQGGDISVTSDSTGSCFTLEMPFELALDATVAPSVLPAGEQAQPLPQLNGRVLLVEDNQVNRLLVKTLLERAGMTVVEAENGREACEAYQNDSHYSLVVLDMQMPVMDGYETARALRDKGFEGPVLALTANVLAVDRQRCLDAGCDAFMGKPVRSRDLLVACADLLEPSLIES</sequence>
<evidence type="ECO:0000256" key="3">
    <source>
        <dbReference type="ARBA" id="ARBA00012438"/>
    </source>
</evidence>
<dbReference type="SUPFAM" id="SSF47384">
    <property type="entry name" value="Homodimeric domain of signal transducing histidine kinase"/>
    <property type="match status" value="1"/>
</dbReference>
<dbReference type="Gene3D" id="6.10.340.10">
    <property type="match status" value="1"/>
</dbReference>
<dbReference type="SMART" id="SM00387">
    <property type="entry name" value="HATPase_c"/>
    <property type="match status" value="1"/>
</dbReference>
<feature type="domain" description="Response regulatory" evidence="16">
    <location>
        <begin position="569"/>
        <end position="684"/>
    </location>
</feature>
<dbReference type="CDD" id="cd16922">
    <property type="entry name" value="HATPase_EvgS-ArcB-TorS-like"/>
    <property type="match status" value="1"/>
</dbReference>
<evidence type="ECO:0000256" key="11">
    <source>
        <dbReference type="ARBA" id="ARBA00023012"/>
    </source>
</evidence>
<dbReference type="SMART" id="SM00448">
    <property type="entry name" value="REC"/>
    <property type="match status" value="1"/>
</dbReference>
<comment type="subcellular location">
    <subcellularLocation>
        <location evidence="2">Membrane</location>
    </subcellularLocation>
</comment>
<dbReference type="SUPFAM" id="SSF158472">
    <property type="entry name" value="HAMP domain-like"/>
    <property type="match status" value="1"/>
</dbReference>
<evidence type="ECO:0000256" key="9">
    <source>
        <dbReference type="ARBA" id="ARBA00022840"/>
    </source>
</evidence>
<keyword evidence="5" id="KW-0808">Transferase</keyword>
<evidence type="ECO:0000256" key="13">
    <source>
        <dbReference type="PROSITE-ProRule" id="PRU00169"/>
    </source>
</evidence>
<dbReference type="SMART" id="SM00304">
    <property type="entry name" value="HAMP"/>
    <property type="match status" value="1"/>
</dbReference>
<dbReference type="CDD" id="cd00082">
    <property type="entry name" value="HisKA"/>
    <property type="match status" value="1"/>
</dbReference>
<dbReference type="RefSeq" id="WP_022986242.1">
    <property type="nucleotide sequence ID" value="NZ_QYYA01000001.1"/>
</dbReference>
<dbReference type="PANTHER" id="PTHR43047">
    <property type="entry name" value="TWO-COMPONENT HISTIDINE PROTEIN KINASE"/>
    <property type="match status" value="1"/>
</dbReference>
<protein>
    <recommendedName>
        <fullName evidence="3">histidine kinase</fullName>
        <ecNumber evidence="3">2.7.13.3</ecNumber>
    </recommendedName>
</protein>
<dbReference type="SUPFAM" id="SSF55874">
    <property type="entry name" value="ATPase domain of HSP90 chaperone/DNA topoisomerase II/histidine kinase"/>
    <property type="match status" value="1"/>
</dbReference>
<keyword evidence="11" id="KW-0902">Two-component regulatory system</keyword>
<dbReference type="Pfam" id="PF00512">
    <property type="entry name" value="HisKA"/>
    <property type="match status" value="1"/>
</dbReference>
<evidence type="ECO:0000259" key="15">
    <source>
        <dbReference type="PROSITE" id="PS50109"/>
    </source>
</evidence>
<dbReference type="InterPro" id="IPR005467">
    <property type="entry name" value="His_kinase_dom"/>
</dbReference>
<dbReference type="InterPro" id="IPR011006">
    <property type="entry name" value="CheY-like_superfamily"/>
</dbReference>
<dbReference type="PANTHER" id="PTHR43047:SF78">
    <property type="entry name" value="SENSORY_REGULATORY PROTEIN RPFC"/>
    <property type="match status" value="1"/>
</dbReference>
<dbReference type="InterPro" id="IPR003594">
    <property type="entry name" value="HATPase_dom"/>
</dbReference>
<dbReference type="CDD" id="cd06225">
    <property type="entry name" value="HAMP"/>
    <property type="match status" value="1"/>
</dbReference>
<dbReference type="OrthoDB" id="6724607at2"/>
<organism evidence="18 19">
    <name type="scientific">Alcanivorax profundi</name>
    <dbReference type="NCBI Taxonomy" id="2338368"/>
    <lineage>
        <taxon>Bacteria</taxon>
        <taxon>Pseudomonadati</taxon>
        <taxon>Pseudomonadota</taxon>
        <taxon>Gammaproteobacteria</taxon>
        <taxon>Oceanospirillales</taxon>
        <taxon>Alcanivoracaceae</taxon>
        <taxon>Alcanivorax</taxon>
    </lineage>
</organism>
<dbReference type="Pfam" id="PF00672">
    <property type="entry name" value="HAMP"/>
    <property type="match status" value="1"/>
</dbReference>
<feature type="transmembrane region" description="Helical" evidence="14">
    <location>
        <begin position="225"/>
        <end position="246"/>
    </location>
</feature>
<keyword evidence="10 14" id="KW-1133">Transmembrane helix</keyword>
<keyword evidence="19" id="KW-1185">Reference proteome</keyword>
<feature type="modified residue" description="4-aspartylphosphate" evidence="13">
    <location>
        <position position="619"/>
    </location>
</feature>
<dbReference type="EMBL" id="QYYA01000001">
    <property type="protein sequence ID" value="RJG19689.1"/>
    <property type="molecule type" value="Genomic_DNA"/>
</dbReference>
<comment type="catalytic activity">
    <reaction evidence="1">
        <text>ATP + protein L-histidine = ADP + protein N-phospho-L-histidine.</text>
        <dbReference type="EC" id="2.7.13.3"/>
    </reaction>
</comment>
<dbReference type="Gene3D" id="3.30.565.10">
    <property type="entry name" value="Histidine kinase-like ATPase, C-terminal domain"/>
    <property type="match status" value="1"/>
</dbReference>
<dbReference type="FunFam" id="1.10.287.130:FF:000004">
    <property type="entry name" value="Ethylene receptor 1"/>
    <property type="match status" value="1"/>
</dbReference>
<feature type="domain" description="HAMP" evidence="17">
    <location>
        <begin position="250"/>
        <end position="303"/>
    </location>
</feature>
<dbReference type="FunFam" id="3.30.565.10:FF:000010">
    <property type="entry name" value="Sensor histidine kinase RcsC"/>
    <property type="match status" value="1"/>
</dbReference>
<evidence type="ECO:0000256" key="10">
    <source>
        <dbReference type="ARBA" id="ARBA00022989"/>
    </source>
</evidence>
<dbReference type="Pfam" id="PF02518">
    <property type="entry name" value="HATPase_c"/>
    <property type="match status" value="1"/>
</dbReference>
<evidence type="ECO:0000256" key="12">
    <source>
        <dbReference type="ARBA" id="ARBA00023136"/>
    </source>
</evidence>
<dbReference type="Pfam" id="PF00072">
    <property type="entry name" value="Response_reg"/>
    <property type="match status" value="1"/>
</dbReference>
<dbReference type="InterPro" id="IPR004358">
    <property type="entry name" value="Sig_transdc_His_kin-like_C"/>
</dbReference>
<gene>
    <name evidence="18" type="ORF">D4A39_02210</name>
</gene>
<name>A0A418Y2C8_9GAMM</name>
<evidence type="ECO:0000256" key="4">
    <source>
        <dbReference type="ARBA" id="ARBA00022553"/>
    </source>
</evidence>
<dbReference type="SUPFAM" id="SSF52172">
    <property type="entry name" value="CheY-like"/>
    <property type="match status" value="1"/>
</dbReference>
<keyword evidence="8 18" id="KW-0418">Kinase</keyword>
<dbReference type="Proteomes" id="UP000283734">
    <property type="component" value="Unassembled WGS sequence"/>
</dbReference>